<proteinExistence type="predicted"/>
<gene>
    <name evidence="1" type="ORF">F5144DRAFT_599309</name>
</gene>
<dbReference type="EMBL" id="JAGIZQ010000002">
    <property type="protein sequence ID" value="KAH6640625.1"/>
    <property type="molecule type" value="Genomic_DNA"/>
</dbReference>
<evidence type="ECO:0000313" key="1">
    <source>
        <dbReference type="EMBL" id="KAH6640625.1"/>
    </source>
</evidence>
<reference evidence="1 2" key="1">
    <citation type="journal article" date="2021" name="Nat. Commun.">
        <title>Genetic determinants of endophytism in the Arabidopsis root mycobiome.</title>
        <authorList>
            <person name="Mesny F."/>
            <person name="Miyauchi S."/>
            <person name="Thiergart T."/>
            <person name="Pickel B."/>
            <person name="Atanasova L."/>
            <person name="Karlsson M."/>
            <person name="Huettel B."/>
            <person name="Barry K.W."/>
            <person name="Haridas S."/>
            <person name="Chen C."/>
            <person name="Bauer D."/>
            <person name="Andreopoulos W."/>
            <person name="Pangilinan J."/>
            <person name="LaButti K."/>
            <person name="Riley R."/>
            <person name="Lipzen A."/>
            <person name="Clum A."/>
            <person name="Drula E."/>
            <person name="Henrissat B."/>
            <person name="Kohler A."/>
            <person name="Grigoriev I.V."/>
            <person name="Martin F.M."/>
            <person name="Hacquard S."/>
        </authorList>
    </citation>
    <scope>NUCLEOTIDE SEQUENCE [LARGE SCALE GENOMIC DNA]</scope>
    <source>
        <strain evidence="1 2">MPI-SDFR-AT-0079</strain>
    </source>
</reference>
<protein>
    <submittedName>
        <fullName evidence="1">Uncharacterized protein</fullName>
    </submittedName>
</protein>
<name>A0ACB7PFA5_9PEZI</name>
<keyword evidence="2" id="KW-1185">Reference proteome</keyword>
<comment type="caution">
    <text evidence="1">The sequence shown here is derived from an EMBL/GenBank/DDBJ whole genome shotgun (WGS) entry which is preliminary data.</text>
</comment>
<organism evidence="1 2">
    <name type="scientific">Chaetomium tenue</name>
    <dbReference type="NCBI Taxonomy" id="1854479"/>
    <lineage>
        <taxon>Eukaryota</taxon>
        <taxon>Fungi</taxon>
        <taxon>Dikarya</taxon>
        <taxon>Ascomycota</taxon>
        <taxon>Pezizomycotina</taxon>
        <taxon>Sordariomycetes</taxon>
        <taxon>Sordariomycetidae</taxon>
        <taxon>Sordariales</taxon>
        <taxon>Chaetomiaceae</taxon>
        <taxon>Chaetomium</taxon>
    </lineage>
</organism>
<dbReference type="Proteomes" id="UP000724584">
    <property type="component" value="Unassembled WGS sequence"/>
</dbReference>
<sequence>MSLLYLETHNPNRPPPQIPYKRTRRSNKLSTWVANTDLPPHRILRLTHLARLTPVLDHRRERLRAARAQTEQAIEQLTTPIPPRKTTTFPRTTTFRTTKPIPPKPRHPLHRQWQLEQHLPTPLAQQAHTMSHTLAAAGPPPRYASPRERQIHADPSQRTILCYLRLRARRQRYIAREGRWLAQSGSWLLERAGHRAKGWIKARDEKHSARRVMGRKVKWYEGWRVGVRYDWELDAWRWGVGLRRGTVMGRVGKEKKKGREGWPGQEMFEIYKLVRYGWTEVFGMGEDEEAREGREAEMLIERGGFKQAYGSGMMLKGSSPLRQAWTPVVEEV</sequence>
<accession>A0ACB7PFA5</accession>
<evidence type="ECO:0000313" key="2">
    <source>
        <dbReference type="Proteomes" id="UP000724584"/>
    </source>
</evidence>